<dbReference type="AlphaFoldDB" id="A0A0G0FXQ9"/>
<proteinExistence type="predicted"/>
<accession>A0A0G0FXQ9</accession>
<gene>
    <name evidence="1" type="ORF">US31_C0003G0029</name>
</gene>
<name>A0A0G0FXQ9_9BACT</name>
<dbReference type="EMBL" id="LBSM01000003">
    <property type="protein sequence ID" value="KKQ18600.1"/>
    <property type="molecule type" value="Genomic_DNA"/>
</dbReference>
<evidence type="ECO:0000313" key="1">
    <source>
        <dbReference type="EMBL" id="KKQ18600.1"/>
    </source>
</evidence>
<organism evidence="1 2">
    <name type="scientific">Berkelbacteria bacterium GW2011_GWA1_36_9</name>
    <dbReference type="NCBI Taxonomy" id="1618331"/>
    <lineage>
        <taxon>Bacteria</taxon>
        <taxon>Candidatus Berkelbacteria</taxon>
    </lineage>
</organism>
<reference evidence="1 2" key="1">
    <citation type="journal article" date="2015" name="Nature">
        <title>rRNA introns, odd ribosomes, and small enigmatic genomes across a large radiation of phyla.</title>
        <authorList>
            <person name="Brown C.T."/>
            <person name="Hug L.A."/>
            <person name="Thomas B.C."/>
            <person name="Sharon I."/>
            <person name="Castelle C.J."/>
            <person name="Singh A."/>
            <person name="Wilkins M.J."/>
            <person name="Williams K.H."/>
            <person name="Banfield J.F."/>
        </authorList>
    </citation>
    <scope>NUCLEOTIDE SEQUENCE [LARGE SCALE GENOMIC DNA]</scope>
</reference>
<dbReference type="Proteomes" id="UP000034508">
    <property type="component" value="Unassembled WGS sequence"/>
</dbReference>
<evidence type="ECO:0000313" key="2">
    <source>
        <dbReference type="Proteomes" id="UP000034508"/>
    </source>
</evidence>
<comment type="caution">
    <text evidence="1">The sequence shown here is derived from an EMBL/GenBank/DDBJ whole genome shotgun (WGS) entry which is preliminary data.</text>
</comment>
<protein>
    <submittedName>
        <fullName evidence="1">Uncharacterized protein</fullName>
    </submittedName>
</protein>
<sequence length="106" mass="12408">MQKKKSKSLNFSVNDLILFCIHSIILNSEQCSFERLVKECFTLFPDTLRFPRYPIWPDSRKLDRPLRALRNEKLIIGDPKTIFMLTKEGVKKAAEIEKALRQGKLL</sequence>